<dbReference type="AlphaFoldDB" id="A0A9D9IDB0"/>
<evidence type="ECO:0000256" key="1">
    <source>
        <dbReference type="SAM" id="SignalP"/>
    </source>
</evidence>
<protein>
    <recommendedName>
        <fullName evidence="4">Tetratricopeptide repeat protein</fullName>
    </recommendedName>
</protein>
<accession>A0A9D9IDB0</accession>
<comment type="caution">
    <text evidence="2">The sequence shown here is derived from an EMBL/GenBank/DDBJ whole genome shotgun (WGS) entry which is preliminary data.</text>
</comment>
<dbReference type="InterPro" id="IPR011990">
    <property type="entry name" value="TPR-like_helical_dom_sf"/>
</dbReference>
<dbReference type="Gene3D" id="1.25.40.10">
    <property type="entry name" value="Tetratricopeptide repeat domain"/>
    <property type="match status" value="1"/>
</dbReference>
<proteinExistence type="predicted"/>
<name>A0A9D9IDB0_9BACT</name>
<keyword evidence="1" id="KW-0732">Signal</keyword>
<evidence type="ECO:0000313" key="2">
    <source>
        <dbReference type="EMBL" id="MBO8470262.1"/>
    </source>
</evidence>
<sequence length="316" mass="35923">MDIRILMTAALMAAALHMPVCLTSAQDDGKSENPQAEAYAEKYDLLLSRLGPDGVGIETLLDKWAAAAPDDIRMLKARFSYYFTKAQRTEVVPKDMKKFMGADPVFTLKDSTGNDVRYFQEIVYDDSLYTLSMGYLDKAIRLDSDRLDLRVLKATSLISYEKESPDMALAYLEKLIDENVLVKGKWKYPGVEVTDTVFRDIVQEYCYTFFNIGSDKSFDAFYDLSVKMLDYYPGTAVFMDNIGSYYLVVKKDEKTALKYYNKVLKKNPEDYIAVKNCVIIARKQKNAKLEKKYLQMLVACTDGTEKAAAEARLKAL</sequence>
<reference evidence="2" key="1">
    <citation type="submission" date="2020-10" db="EMBL/GenBank/DDBJ databases">
        <authorList>
            <person name="Gilroy R."/>
        </authorList>
    </citation>
    <scope>NUCLEOTIDE SEQUENCE</scope>
    <source>
        <strain evidence="2">B2-22910</strain>
    </source>
</reference>
<dbReference type="SUPFAM" id="SSF81901">
    <property type="entry name" value="HCP-like"/>
    <property type="match status" value="1"/>
</dbReference>
<evidence type="ECO:0008006" key="4">
    <source>
        <dbReference type="Google" id="ProtNLM"/>
    </source>
</evidence>
<dbReference type="EMBL" id="JADIMB010000003">
    <property type="protein sequence ID" value="MBO8470262.1"/>
    <property type="molecule type" value="Genomic_DNA"/>
</dbReference>
<feature type="chain" id="PRO_5038804640" description="Tetratricopeptide repeat protein" evidence="1">
    <location>
        <begin position="26"/>
        <end position="316"/>
    </location>
</feature>
<reference evidence="2" key="2">
    <citation type="journal article" date="2021" name="PeerJ">
        <title>Extensive microbial diversity within the chicken gut microbiome revealed by metagenomics and culture.</title>
        <authorList>
            <person name="Gilroy R."/>
            <person name="Ravi A."/>
            <person name="Getino M."/>
            <person name="Pursley I."/>
            <person name="Horton D.L."/>
            <person name="Alikhan N.F."/>
            <person name="Baker D."/>
            <person name="Gharbi K."/>
            <person name="Hall N."/>
            <person name="Watson M."/>
            <person name="Adriaenssens E.M."/>
            <person name="Foster-Nyarko E."/>
            <person name="Jarju S."/>
            <person name="Secka A."/>
            <person name="Antonio M."/>
            <person name="Oren A."/>
            <person name="Chaudhuri R.R."/>
            <person name="La Ragione R."/>
            <person name="Hildebrand F."/>
            <person name="Pallen M.J."/>
        </authorList>
    </citation>
    <scope>NUCLEOTIDE SEQUENCE</scope>
    <source>
        <strain evidence="2">B2-22910</strain>
    </source>
</reference>
<evidence type="ECO:0000313" key="3">
    <source>
        <dbReference type="Proteomes" id="UP000823603"/>
    </source>
</evidence>
<dbReference type="Proteomes" id="UP000823603">
    <property type="component" value="Unassembled WGS sequence"/>
</dbReference>
<gene>
    <name evidence="2" type="ORF">IAB82_00510</name>
</gene>
<feature type="signal peptide" evidence="1">
    <location>
        <begin position="1"/>
        <end position="25"/>
    </location>
</feature>
<organism evidence="2 3">
    <name type="scientific">Candidatus Cryptobacteroides faecavium</name>
    <dbReference type="NCBI Taxonomy" id="2840762"/>
    <lineage>
        <taxon>Bacteria</taxon>
        <taxon>Pseudomonadati</taxon>
        <taxon>Bacteroidota</taxon>
        <taxon>Bacteroidia</taxon>
        <taxon>Bacteroidales</taxon>
        <taxon>Candidatus Cryptobacteroides</taxon>
    </lineage>
</organism>